<proteinExistence type="predicted"/>
<evidence type="ECO:0000313" key="2">
    <source>
        <dbReference type="Proteomes" id="UP000265520"/>
    </source>
</evidence>
<protein>
    <submittedName>
        <fullName evidence="1">Uncharacterized protein</fullName>
    </submittedName>
</protein>
<dbReference type="EMBL" id="LXQA010542759">
    <property type="protein sequence ID" value="MCI58231.1"/>
    <property type="molecule type" value="Genomic_DNA"/>
</dbReference>
<feature type="non-terminal residue" evidence="1">
    <location>
        <position position="41"/>
    </location>
</feature>
<dbReference type="Proteomes" id="UP000265520">
    <property type="component" value="Unassembled WGS sequence"/>
</dbReference>
<dbReference type="AlphaFoldDB" id="A0A392TAT4"/>
<reference evidence="1 2" key="1">
    <citation type="journal article" date="2018" name="Front. Plant Sci.">
        <title>Red Clover (Trifolium pratense) and Zigzag Clover (T. medium) - A Picture of Genomic Similarities and Differences.</title>
        <authorList>
            <person name="Dluhosova J."/>
            <person name="Istvanek J."/>
            <person name="Nedelnik J."/>
            <person name="Repkova J."/>
        </authorList>
    </citation>
    <scope>NUCLEOTIDE SEQUENCE [LARGE SCALE GENOMIC DNA]</scope>
    <source>
        <strain evidence="2">cv. 10/8</strain>
        <tissue evidence="1">Leaf</tissue>
    </source>
</reference>
<comment type="caution">
    <text evidence="1">The sequence shown here is derived from an EMBL/GenBank/DDBJ whole genome shotgun (WGS) entry which is preliminary data.</text>
</comment>
<accession>A0A392TAT4</accession>
<organism evidence="1 2">
    <name type="scientific">Trifolium medium</name>
    <dbReference type="NCBI Taxonomy" id="97028"/>
    <lineage>
        <taxon>Eukaryota</taxon>
        <taxon>Viridiplantae</taxon>
        <taxon>Streptophyta</taxon>
        <taxon>Embryophyta</taxon>
        <taxon>Tracheophyta</taxon>
        <taxon>Spermatophyta</taxon>
        <taxon>Magnoliopsida</taxon>
        <taxon>eudicotyledons</taxon>
        <taxon>Gunneridae</taxon>
        <taxon>Pentapetalae</taxon>
        <taxon>rosids</taxon>
        <taxon>fabids</taxon>
        <taxon>Fabales</taxon>
        <taxon>Fabaceae</taxon>
        <taxon>Papilionoideae</taxon>
        <taxon>50 kb inversion clade</taxon>
        <taxon>NPAAA clade</taxon>
        <taxon>Hologalegina</taxon>
        <taxon>IRL clade</taxon>
        <taxon>Trifolieae</taxon>
        <taxon>Trifolium</taxon>
    </lineage>
</organism>
<name>A0A392TAT4_9FABA</name>
<evidence type="ECO:0000313" key="1">
    <source>
        <dbReference type="EMBL" id="MCI58231.1"/>
    </source>
</evidence>
<keyword evidence="2" id="KW-1185">Reference proteome</keyword>
<sequence length="41" mass="4583">METASVVRRAKLRSPLLILREERVISSHDPTAAPSCGRIHE</sequence>